<sequence>MNGKKQSPKFYKYYPKLFHGYFPHVDEHVVAVLSKAGYLYYQAILNLDAIIDNKEDYRIFDLLSLQEKAIKKLSSIYHENHEFWLLWDKRKLEYITAIQKEKELWNNPDIENYNDVADKKAAFGKIAIDSLFILDNSEKKSSELYNVLLESHYNFSVAFQLYDDVTDFKKDFLGKQFNKAVYELSNILTGREYDVEVMNKLLYIEGVGVKILNESISYLDRAKKYLIDDTTLWYKTIIDFRKTISEYRDITNGYIEVLRTKKQLYKKSIADDLFFDFHHIKEDVIKEGIGFIKKDYLRDYAELKHVMFLGEIEDFENQNNIHISDTFQRTLLNDCICDITNLLKIDSKGYLQKEIEYILGRRNHDSIGGWSYFPTVKEIAADIDDLGQIMQFFIKTGKEDLIHNHCLNAIRIAIEDRVNTEGGIETWIIPNYNLSELQKKQDYFNRSKWGKGPDVEVVANFAYALQLFSPLEYSEVIKNAVEYIASNQEDDGTWKSRWYFGSFYGTFICLRLFDTVKEDGCRVKEKTLDLLQKSQNLNGSYGKEGEYILSTVFAIFCMNILDFPDINYLKQNAKEFLLANQMEDGGWIAEHFIKPKLQEPYGSRTLTTAYVLKALLT</sequence>
<organism evidence="2">
    <name type="scientific">Elizabethkingia anophelis</name>
    <dbReference type="NCBI Taxonomy" id="1117645"/>
    <lineage>
        <taxon>Bacteria</taxon>
        <taxon>Pseudomonadati</taxon>
        <taxon>Bacteroidota</taxon>
        <taxon>Flavobacteriia</taxon>
        <taxon>Flavobacteriales</taxon>
        <taxon>Weeksellaceae</taxon>
        <taxon>Elizabethkingia</taxon>
    </lineage>
</organism>
<evidence type="ECO:0000259" key="1">
    <source>
        <dbReference type="Pfam" id="PF13243"/>
    </source>
</evidence>
<dbReference type="EMBL" id="MAHS01000011">
    <property type="protein sequence ID" value="OPB48451.1"/>
    <property type="molecule type" value="Genomic_DNA"/>
</dbReference>
<comment type="caution">
    <text evidence="2">The sequence shown here is derived from an EMBL/GenBank/DDBJ whole genome shotgun (WGS) entry which is preliminary data.</text>
</comment>
<gene>
    <name evidence="2" type="ORF">BAY09_05705</name>
</gene>
<evidence type="ECO:0000313" key="2">
    <source>
        <dbReference type="EMBL" id="OPB48451.1"/>
    </source>
</evidence>
<dbReference type="SUPFAM" id="SSF48239">
    <property type="entry name" value="Terpenoid cyclases/Protein prenyltransferases"/>
    <property type="match status" value="1"/>
</dbReference>
<dbReference type="Pfam" id="PF13243">
    <property type="entry name" value="SQHop_cyclase_C"/>
    <property type="match status" value="1"/>
</dbReference>
<dbReference type="RefSeq" id="WP_078412418.1">
    <property type="nucleotide sequence ID" value="NZ_BQKS01000012.1"/>
</dbReference>
<dbReference type="Gene3D" id="1.50.10.20">
    <property type="match status" value="1"/>
</dbReference>
<dbReference type="CDD" id="cd00688">
    <property type="entry name" value="ISOPREN_C2_like"/>
    <property type="match status" value="1"/>
</dbReference>
<proteinExistence type="predicted"/>
<dbReference type="AlphaFoldDB" id="A0A1T3E1Q0"/>
<dbReference type="InterPro" id="IPR008930">
    <property type="entry name" value="Terpenoid_cyclase/PrenylTrfase"/>
</dbReference>
<dbReference type="InterPro" id="IPR032696">
    <property type="entry name" value="SQ_cyclase_C"/>
</dbReference>
<name>A0A1T3E1Q0_9FLAO</name>
<feature type="domain" description="Squalene cyclase C-terminal" evidence="1">
    <location>
        <begin position="367"/>
        <end position="545"/>
    </location>
</feature>
<protein>
    <recommendedName>
        <fullName evidence="1">Squalene cyclase C-terminal domain-containing protein</fullName>
    </recommendedName>
</protein>
<reference evidence="2" key="1">
    <citation type="submission" date="2016-06" db="EMBL/GenBank/DDBJ databases">
        <authorList>
            <person name="Nicholson A.C."/>
        </authorList>
    </citation>
    <scope>NUCLEOTIDE SEQUENCE [LARGE SCALE GENOMIC DNA]</scope>
    <source>
        <strain evidence="2">E6809</strain>
    </source>
</reference>
<accession>A0A1T3E1Q0</accession>